<dbReference type="AlphaFoldDB" id="A0A938YAW2"/>
<evidence type="ECO:0000256" key="1">
    <source>
        <dbReference type="SAM" id="MobiDB-lite"/>
    </source>
</evidence>
<dbReference type="GO" id="GO:0003677">
    <property type="term" value="F:DNA binding"/>
    <property type="evidence" value="ECO:0007669"/>
    <property type="project" value="InterPro"/>
</dbReference>
<evidence type="ECO:0000313" key="4">
    <source>
        <dbReference type="Proteomes" id="UP000663792"/>
    </source>
</evidence>
<dbReference type="Proteomes" id="UP000663792">
    <property type="component" value="Unassembled WGS sequence"/>
</dbReference>
<proteinExistence type="predicted"/>
<organism evidence="3 4">
    <name type="scientific">Nakamurella leprariae</name>
    <dbReference type="NCBI Taxonomy" id="2803911"/>
    <lineage>
        <taxon>Bacteria</taxon>
        <taxon>Bacillati</taxon>
        <taxon>Actinomycetota</taxon>
        <taxon>Actinomycetes</taxon>
        <taxon>Nakamurellales</taxon>
        <taxon>Nakamurellaceae</taxon>
        <taxon>Nakamurella</taxon>
    </lineage>
</organism>
<dbReference type="SUPFAM" id="SSF47413">
    <property type="entry name" value="lambda repressor-like DNA-binding domains"/>
    <property type="match status" value="1"/>
</dbReference>
<name>A0A938YAW2_9ACTN</name>
<comment type="caution">
    <text evidence="3">The sequence shown here is derived from an EMBL/GenBank/DDBJ whole genome shotgun (WGS) entry which is preliminary data.</text>
</comment>
<reference evidence="3" key="1">
    <citation type="submission" date="2021-01" db="EMBL/GenBank/DDBJ databases">
        <title>YIM 132084 draft genome.</title>
        <authorList>
            <person name="An D."/>
        </authorList>
    </citation>
    <scope>NUCLEOTIDE SEQUENCE</scope>
    <source>
        <strain evidence="3">YIM 132084</strain>
    </source>
</reference>
<dbReference type="EMBL" id="JAERWK010000010">
    <property type="protein sequence ID" value="MBM9467237.1"/>
    <property type="molecule type" value="Genomic_DNA"/>
</dbReference>
<dbReference type="RefSeq" id="WP_205260193.1">
    <property type="nucleotide sequence ID" value="NZ_JAERWK010000010.1"/>
</dbReference>
<sequence length="141" mass="15192">MTAEELVQTQRRLGVSQRELAARLGVSPRQVAYFLSGQKPIPAAVAERVRNLGTRRENTNVSLADATDAQLIAELAGRLGRITHLTDLVRTAFPQVVAQPGPDSQALIERLAREFDLRPVIGHGSVTRPSGDADTTTARSG</sequence>
<dbReference type="InterPro" id="IPR001387">
    <property type="entry name" value="Cro/C1-type_HTH"/>
</dbReference>
<feature type="domain" description="HTH cro/C1-type" evidence="2">
    <location>
        <begin position="12"/>
        <end position="47"/>
    </location>
</feature>
<evidence type="ECO:0000259" key="2">
    <source>
        <dbReference type="Pfam" id="PF01381"/>
    </source>
</evidence>
<gene>
    <name evidence="3" type="ORF">JL106_08095</name>
</gene>
<feature type="region of interest" description="Disordered" evidence="1">
    <location>
        <begin position="122"/>
        <end position="141"/>
    </location>
</feature>
<accession>A0A938YAW2</accession>
<dbReference type="Gene3D" id="1.10.260.40">
    <property type="entry name" value="lambda repressor-like DNA-binding domains"/>
    <property type="match status" value="1"/>
</dbReference>
<dbReference type="InterPro" id="IPR010982">
    <property type="entry name" value="Lambda_DNA-bd_dom_sf"/>
</dbReference>
<dbReference type="Pfam" id="PF01381">
    <property type="entry name" value="HTH_3"/>
    <property type="match status" value="1"/>
</dbReference>
<dbReference type="CDD" id="cd00093">
    <property type="entry name" value="HTH_XRE"/>
    <property type="match status" value="1"/>
</dbReference>
<evidence type="ECO:0000313" key="3">
    <source>
        <dbReference type="EMBL" id="MBM9467237.1"/>
    </source>
</evidence>
<keyword evidence="4" id="KW-1185">Reference proteome</keyword>
<protein>
    <submittedName>
        <fullName evidence="3">Helix-turn-helix domain-containing protein</fullName>
    </submittedName>
</protein>